<keyword evidence="4" id="KW-0479">Metal-binding</keyword>
<protein>
    <recommendedName>
        <fullName evidence="3">inorganic diphosphatase</fullName>
        <ecNumber evidence="3">3.6.1.1</ecNumber>
    </recommendedName>
</protein>
<comment type="cofactor">
    <cofactor evidence="1">
        <name>Mg(2+)</name>
        <dbReference type="ChEBI" id="CHEBI:18420"/>
    </cofactor>
</comment>
<evidence type="ECO:0000256" key="7">
    <source>
        <dbReference type="ARBA" id="ARBA00047820"/>
    </source>
</evidence>
<evidence type="ECO:0000256" key="4">
    <source>
        <dbReference type="ARBA" id="ARBA00022723"/>
    </source>
</evidence>
<evidence type="ECO:0000256" key="1">
    <source>
        <dbReference type="ARBA" id="ARBA00001946"/>
    </source>
</evidence>
<evidence type="ECO:0000313" key="9">
    <source>
        <dbReference type="Proteomes" id="UP001415857"/>
    </source>
</evidence>
<reference evidence="8 9" key="1">
    <citation type="journal article" date="2024" name="Plant J.">
        <title>Genome sequences and population genomics reveal climatic adaptation and genomic divergence between two closely related sweetgum species.</title>
        <authorList>
            <person name="Xu W.Q."/>
            <person name="Ren C.Q."/>
            <person name="Zhang X.Y."/>
            <person name="Comes H.P."/>
            <person name="Liu X.H."/>
            <person name="Li Y.G."/>
            <person name="Kettle C.J."/>
            <person name="Jalonen R."/>
            <person name="Gaisberger H."/>
            <person name="Ma Y.Z."/>
            <person name="Qiu Y.X."/>
        </authorList>
    </citation>
    <scope>NUCLEOTIDE SEQUENCE [LARGE SCALE GENOMIC DNA]</scope>
    <source>
        <strain evidence="8">Hangzhou</strain>
    </source>
</reference>
<dbReference type="GO" id="GO:0000287">
    <property type="term" value="F:magnesium ion binding"/>
    <property type="evidence" value="ECO:0007669"/>
    <property type="project" value="InterPro"/>
</dbReference>
<proteinExistence type="inferred from homology"/>
<sequence>MGTCVACVSRLVGIIEFMKILVVEVTKGSKVKYQRTGVNEVPFQSVVYRHNYGFIRYTSCAYNDPMDVLIIMQGWRYDNIITICVDDPKYKHYTDIKQLAPDCLREIQCFFED</sequence>
<name>A0AAP0R8V1_LIQFO</name>
<dbReference type="EMBL" id="JBBPBK010000012">
    <property type="protein sequence ID" value="KAK9273164.1"/>
    <property type="molecule type" value="Genomic_DNA"/>
</dbReference>
<dbReference type="GO" id="GO:0006796">
    <property type="term" value="P:phosphate-containing compound metabolic process"/>
    <property type="evidence" value="ECO:0007669"/>
    <property type="project" value="InterPro"/>
</dbReference>
<gene>
    <name evidence="8" type="ORF">L1049_017971</name>
</gene>
<keyword evidence="9" id="KW-1185">Reference proteome</keyword>
<evidence type="ECO:0000256" key="2">
    <source>
        <dbReference type="ARBA" id="ARBA00006220"/>
    </source>
</evidence>
<accession>A0AAP0R8V1</accession>
<comment type="caution">
    <text evidence="8">The sequence shown here is derived from an EMBL/GenBank/DDBJ whole genome shotgun (WGS) entry which is preliminary data.</text>
</comment>
<dbReference type="Proteomes" id="UP001415857">
    <property type="component" value="Unassembled WGS sequence"/>
</dbReference>
<dbReference type="GO" id="GO:0005737">
    <property type="term" value="C:cytoplasm"/>
    <property type="evidence" value="ECO:0007669"/>
    <property type="project" value="InterPro"/>
</dbReference>
<evidence type="ECO:0000256" key="6">
    <source>
        <dbReference type="ARBA" id="ARBA00022842"/>
    </source>
</evidence>
<dbReference type="Gene3D" id="3.90.80.10">
    <property type="entry name" value="Inorganic pyrophosphatase"/>
    <property type="match status" value="2"/>
</dbReference>
<comment type="similarity">
    <text evidence="2">Belongs to the PPase family.</text>
</comment>
<dbReference type="InterPro" id="IPR036649">
    <property type="entry name" value="Pyrophosphatase_sf"/>
</dbReference>
<dbReference type="EC" id="3.6.1.1" evidence="3"/>
<evidence type="ECO:0000313" key="8">
    <source>
        <dbReference type="EMBL" id="KAK9273164.1"/>
    </source>
</evidence>
<evidence type="ECO:0000256" key="3">
    <source>
        <dbReference type="ARBA" id="ARBA00012146"/>
    </source>
</evidence>
<comment type="catalytic activity">
    <reaction evidence="7">
        <text>diphosphate + H2O = 2 phosphate + H(+)</text>
        <dbReference type="Rhea" id="RHEA:24576"/>
        <dbReference type="ChEBI" id="CHEBI:15377"/>
        <dbReference type="ChEBI" id="CHEBI:15378"/>
        <dbReference type="ChEBI" id="CHEBI:33019"/>
        <dbReference type="ChEBI" id="CHEBI:43474"/>
        <dbReference type="EC" id="3.6.1.1"/>
    </reaction>
</comment>
<keyword evidence="5" id="KW-0378">Hydrolase</keyword>
<dbReference type="InterPro" id="IPR008162">
    <property type="entry name" value="Pyrophosphatase"/>
</dbReference>
<dbReference type="Pfam" id="PF00719">
    <property type="entry name" value="Pyrophosphatase"/>
    <property type="match status" value="1"/>
</dbReference>
<dbReference type="PANTHER" id="PTHR10286">
    <property type="entry name" value="INORGANIC PYROPHOSPHATASE"/>
    <property type="match status" value="1"/>
</dbReference>
<keyword evidence="6" id="KW-0460">Magnesium</keyword>
<dbReference type="SUPFAM" id="SSF50324">
    <property type="entry name" value="Inorganic pyrophosphatase"/>
    <property type="match status" value="1"/>
</dbReference>
<dbReference type="GO" id="GO:0004427">
    <property type="term" value="F:inorganic diphosphate phosphatase activity"/>
    <property type="evidence" value="ECO:0007669"/>
    <property type="project" value="UniProtKB-EC"/>
</dbReference>
<organism evidence="8 9">
    <name type="scientific">Liquidambar formosana</name>
    <name type="common">Formosan gum</name>
    <dbReference type="NCBI Taxonomy" id="63359"/>
    <lineage>
        <taxon>Eukaryota</taxon>
        <taxon>Viridiplantae</taxon>
        <taxon>Streptophyta</taxon>
        <taxon>Embryophyta</taxon>
        <taxon>Tracheophyta</taxon>
        <taxon>Spermatophyta</taxon>
        <taxon>Magnoliopsida</taxon>
        <taxon>eudicotyledons</taxon>
        <taxon>Gunneridae</taxon>
        <taxon>Pentapetalae</taxon>
        <taxon>Saxifragales</taxon>
        <taxon>Altingiaceae</taxon>
        <taxon>Liquidambar</taxon>
    </lineage>
</organism>
<evidence type="ECO:0000256" key="5">
    <source>
        <dbReference type="ARBA" id="ARBA00022801"/>
    </source>
</evidence>
<dbReference type="AlphaFoldDB" id="A0AAP0R8V1"/>